<dbReference type="InterPro" id="IPR012341">
    <property type="entry name" value="6hp_glycosidase-like_sf"/>
</dbReference>
<dbReference type="Gene3D" id="1.50.10.10">
    <property type="match status" value="1"/>
</dbReference>
<reference evidence="14" key="1">
    <citation type="submission" date="2023-06" db="EMBL/GenBank/DDBJ databases">
        <title>Conoideocrella luteorostrata (Hypocreales: Clavicipitaceae), a potential biocontrol fungus for elongate hemlock scale in United States Christmas tree production areas.</title>
        <authorList>
            <person name="Barrett H."/>
            <person name="Lovett B."/>
            <person name="Macias A.M."/>
            <person name="Stajich J.E."/>
            <person name="Kasson M.T."/>
        </authorList>
    </citation>
    <scope>NUCLEOTIDE SEQUENCE</scope>
    <source>
        <strain evidence="14">ARSEF 14590</strain>
    </source>
</reference>
<evidence type="ECO:0000313" key="14">
    <source>
        <dbReference type="EMBL" id="KAK2612524.1"/>
    </source>
</evidence>
<evidence type="ECO:0000256" key="9">
    <source>
        <dbReference type="ARBA" id="ARBA00047669"/>
    </source>
</evidence>
<dbReference type="SUPFAM" id="SSF48225">
    <property type="entry name" value="Seven-hairpin glycosidases"/>
    <property type="match status" value="1"/>
</dbReference>
<evidence type="ECO:0000256" key="7">
    <source>
        <dbReference type="ARBA" id="ARBA00023180"/>
    </source>
</evidence>
<comment type="similarity">
    <text evidence="3 13">Belongs to the glycosyl hydrolase 47 family.</text>
</comment>
<dbReference type="PRINTS" id="PR00747">
    <property type="entry name" value="GLYHDRLASE47"/>
</dbReference>
<evidence type="ECO:0000313" key="15">
    <source>
        <dbReference type="Proteomes" id="UP001251528"/>
    </source>
</evidence>
<evidence type="ECO:0000256" key="11">
    <source>
        <dbReference type="PIRSR" id="PIRSR601382-1"/>
    </source>
</evidence>
<comment type="catalytic activity">
    <reaction evidence="10">
        <text>N(4)-(alpha-D-Man-(1-&gt;2)-alpha-D-Man-(1-&gt;2)-alpha-D-Man-(1-&gt;3)-[alpha-D-Man-(1-&gt;2)-alpha-D-Man-(1-&gt;3)-[alpha-D-Man-(1-&gt;2)-alpha-D-Man-(1-&gt;6)]-alpha-D-Man-(1-&gt;6)]-beta-D-Man-(1-&gt;4)-beta-D-GlcNAc-(1-&gt;4)-beta-D-GlcNAc)-L-asparaginyl-[protein] (N-glucan mannose isomer 9A1,2,3B1,2,3) + 4 H2O = N(4)-(alpha-D-Man-(1-&gt;3)-[alpha-D-Man-(1-&gt;3)-[alpha-D-Man-(1-&gt;6)]-alpha-D-Man-(1-&gt;6)]-beta-D-Man-(1-&gt;4)-beta-D-GlcNAc-(1-&gt;4)-beta-D-GlcNAc)-L-asparaginyl-[protein] (N-glucan mannose isomer 5A1,2) + 4 beta-D-mannose</text>
        <dbReference type="Rhea" id="RHEA:56008"/>
        <dbReference type="Rhea" id="RHEA-COMP:14356"/>
        <dbReference type="Rhea" id="RHEA-COMP:14367"/>
        <dbReference type="ChEBI" id="CHEBI:15377"/>
        <dbReference type="ChEBI" id="CHEBI:28563"/>
        <dbReference type="ChEBI" id="CHEBI:59087"/>
        <dbReference type="ChEBI" id="CHEBI:139493"/>
        <dbReference type="EC" id="3.2.1.113"/>
    </reaction>
</comment>
<accession>A0AAJ0G212</accession>
<evidence type="ECO:0000256" key="10">
    <source>
        <dbReference type="ARBA" id="ARBA00048605"/>
    </source>
</evidence>
<dbReference type="InterPro" id="IPR036026">
    <property type="entry name" value="Seven-hairpin_glycosidases"/>
</dbReference>
<dbReference type="EMBL" id="JASWJB010000015">
    <property type="protein sequence ID" value="KAK2612524.1"/>
    <property type="molecule type" value="Genomic_DNA"/>
</dbReference>
<comment type="pathway">
    <text evidence="2">Protein modification; protein glycosylation.</text>
</comment>
<dbReference type="GO" id="GO:0036503">
    <property type="term" value="P:ERAD pathway"/>
    <property type="evidence" value="ECO:0007669"/>
    <property type="project" value="UniProtKB-ARBA"/>
</dbReference>
<evidence type="ECO:0000256" key="6">
    <source>
        <dbReference type="ARBA" id="ARBA00023157"/>
    </source>
</evidence>
<evidence type="ECO:0000256" key="4">
    <source>
        <dbReference type="ARBA" id="ARBA00022729"/>
    </source>
</evidence>
<dbReference type="GO" id="GO:0005975">
    <property type="term" value="P:carbohydrate metabolic process"/>
    <property type="evidence" value="ECO:0007669"/>
    <property type="project" value="InterPro"/>
</dbReference>
<gene>
    <name evidence="14" type="primary">mns1B_1</name>
    <name evidence="14" type="ORF">QQS21_001462</name>
</gene>
<feature type="binding site" evidence="12">
    <location>
        <position position="494"/>
    </location>
    <ligand>
        <name>Ca(2+)</name>
        <dbReference type="ChEBI" id="CHEBI:29108"/>
    </ligand>
</feature>
<dbReference type="Proteomes" id="UP001251528">
    <property type="component" value="Unassembled WGS sequence"/>
</dbReference>
<evidence type="ECO:0000256" key="2">
    <source>
        <dbReference type="ARBA" id="ARBA00004922"/>
    </source>
</evidence>
<keyword evidence="8 13" id="KW-0326">Glycosidase</keyword>
<dbReference type="FunFam" id="1.50.10.10:FF:000047">
    <property type="entry name" value="Mannosyl-oligosaccharide alpha-1,2-mannosidase"/>
    <property type="match status" value="1"/>
</dbReference>
<evidence type="ECO:0000256" key="12">
    <source>
        <dbReference type="PIRSR" id="PIRSR601382-2"/>
    </source>
</evidence>
<organism evidence="14 15">
    <name type="scientific">Conoideocrella luteorostrata</name>
    <dbReference type="NCBI Taxonomy" id="1105319"/>
    <lineage>
        <taxon>Eukaryota</taxon>
        <taxon>Fungi</taxon>
        <taxon>Dikarya</taxon>
        <taxon>Ascomycota</taxon>
        <taxon>Pezizomycotina</taxon>
        <taxon>Sordariomycetes</taxon>
        <taxon>Hypocreomycetidae</taxon>
        <taxon>Hypocreales</taxon>
        <taxon>Clavicipitaceae</taxon>
        <taxon>Conoideocrella</taxon>
    </lineage>
</organism>
<sequence>MLLAAASGSPPGRAWKRAAPEANLTRAHEVRSAFQTAWDGYYKHAFPHDTLLPISGGHEDDRNAWGVTAVDTLSTAIIIEDVGAVNQILRDIETIDFSTTKGLFSSVSLFETNIRYLAGLLSGYDLLTGPSRHLVDSSNSKYVETLLRQARTLADSLSIAFNTPTGIPDDSVYLNPIRGVGGSETNSPAGAGTLVLEWTRLSDLTGNKTYATLAQKAQKYLIDPQGEGYPGLVGRRISIRDGKFKDNTGSWGASVDSFYEYLIKMYLYDPKEFAQYKDQWVLAADSTIKYLVSHPSSRPDLTFLAGYNGKITSPSSGHLASFAGGNFIVGGVILNEPRYTRLGLSLAESYYQTYKQTASHIGPESFQWVATNTDTGPPAGDADFYKRAGFWPTSKEYTLRPETIESLYYAYRVTGDKKYQDMAWDAFLAIRDQCKAGYGFSGLTDVTKENGGTRDDFQQSFFLSEVLKYSYLIFAGDSEVQFQAQGKNGFVFNTEAHPLKVRG</sequence>
<keyword evidence="6" id="KW-1015">Disulfide bond</keyword>
<keyword evidence="4" id="KW-0732">Signal</keyword>
<keyword evidence="12" id="KW-0479">Metal-binding</keyword>
<dbReference type="PANTHER" id="PTHR11742">
    <property type="entry name" value="MANNOSYL-OLIGOSACCHARIDE ALPHA-1,2-MANNOSIDASE-RELATED"/>
    <property type="match status" value="1"/>
</dbReference>
<protein>
    <recommendedName>
        <fullName evidence="13">alpha-1,2-Mannosidase</fullName>
        <ecNumber evidence="13">3.2.1.-</ecNumber>
    </recommendedName>
</protein>
<dbReference type="Pfam" id="PF01532">
    <property type="entry name" value="Glyco_hydro_47"/>
    <property type="match status" value="1"/>
</dbReference>
<dbReference type="InterPro" id="IPR050749">
    <property type="entry name" value="Glycosyl_Hydrolase_47"/>
</dbReference>
<name>A0AAJ0G212_9HYPO</name>
<dbReference type="EC" id="3.2.1.-" evidence="13"/>
<keyword evidence="12" id="KW-0106">Calcium</keyword>
<dbReference type="InterPro" id="IPR001382">
    <property type="entry name" value="Glyco_hydro_47"/>
</dbReference>
<keyword evidence="7" id="KW-0325">Glycoprotein</keyword>
<dbReference type="GO" id="GO:0016020">
    <property type="term" value="C:membrane"/>
    <property type="evidence" value="ECO:0007669"/>
    <property type="project" value="InterPro"/>
</dbReference>
<comment type="catalytic activity">
    <reaction evidence="9">
        <text>N(4)-(alpha-D-Man-(1-&gt;2)-alpha-D-Man-(1-&gt;2)-alpha-D-Man-(1-&gt;3)-[alpha-D-Man-(1-&gt;3)-[alpha-D-Man-(1-&gt;2)-alpha-D-Man-(1-&gt;6)]-alpha-D-Man-(1-&gt;6)]-beta-D-Man-(1-&gt;4)-beta-D-GlcNAc-(1-&gt;4)-beta-D-GlcNAc)-L-asparaginyl-[protein] (N-glucan mannose isomer 8A1,2,3B1,3) + 3 H2O = N(4)-(alpha-D-Man-(1-&gt;3)-[alpha-D-Man-(1-&gt;3)-[alpha-D-Man-(1-&gt;6)]-alpha-D-Man-(1-&gt;6)]-beta-D-Man-(1-&gt;4)-beta-D-GlcNAc-(1-&gt;4)-beta-D-GlcNAc)-L-asparaginyl-[protein] (N-glucan mannose isomer 5A1,2) + 3 beta-D-mannose</text>
        <dbReference type="Rhea" id="RHEA:56028"/>
        <dbReference type="Rhea" id="RHEA-COMP:14358"/>
        <dbReference type="Rhea" id="RHEA-COMP:14367"/>
        <dbReference type="ChEBI" id="CHEBI:15377"/>
        <dbReference type="ChEBI" id="CHEBI:28563"/>
        <dbReference type="ChEBI" id="CHEBI:59087"/>
        <dbReference type="ChEBI" id="CHEBI:60628"/>
        <dbReference type="EC" id="3.2.1.113"/>
    </reaction>
</comment>
<comment type="caution">
    <text evidence="14">The sequence shown here is derived from an EMBL/GenBank/DDBJ whole genome shotgun (WGS) entry which is preliminary data.</text>
</comment>
<evidence type="ECO:0000256" key="3">
    <source>
        <dbReference type="ARBA" id="ARBA00007658"/>
    </source>
</evidence>
<feature type="active site" description="Proton donor" evidence="11">
    <location>
        <position position="111"/>
    </location>
</feature>
<keyword evidence="15" id="KW-1185">Reference proteome</keyword>
<dbReference type="GO" id="GO:0005509">
    <property type="term" value="F:calcium ion binding"/>
    <property type="evidence" value="ECO:0007669"/>
    <property type="project" value="InterPro"/>
</dbReference>
<dbReference type="GO" id="GO:0004571">
    <property type="term" value="F:mannosyl-oligosaccharide 1,2-alpha-mannosidase activity"/>
    <property type="evidence" value="ECO:0007669"/>
    <property type="project" value="UniProtKB-EC"/>
</dbReference>
<evidence type="ECO:0000256" key="13">
    <source>
        <dbReference type="RuleBase" id="RU361193"/>
    </source>
</evidence>
<feature type="active site" evidence="11">
    <location>
        <position position="402"/>
    </location>
</feature>
<dbReference type="AlphaFoldDB" id="A0AAJ0G212"/>
<dbReference type="GO" id="GO:0005783">
    <property type="term" value="C:endoplasmic reticulum"/>
    <property type="evidence" value="ECO:0007669"/>
    <property type="project" value="TreeGrafter"/>
</dbReference>
<feature type="active site" evidence="11">
    <location>
        <position position="256"/>
    </location>
</feature>
<comment type="cofactor">
    <cofactor evidence="1 12">
        <name>Ca(2+)</name>
        <dbReference type="ChEBI" id="CHEBI:29108"/>
    </cofactor>
</comment>
<dbReference type="PANTHER" id="PTHR11742:SF101">
    <property type="entry name" value="MANNOSYL-OLIGOSACCHARIDE ALPHA-1,2-MANNOSIDASE 1B"/>
    <property type="match status" value="1"/>
</dbReference>
<evidence type="ECO:0000256" key="5">
    <source>
        <dbReference type="ARBA" id="ARBA00022801"/>
    </source>
</evidence>
<keyword evidence="5 13" id="KW-0378">Hydrolase</keyword>
<evidence type="ECO:0000256" key="1">
    <source>
        <dbReference type="ARBA" id="ARBA00001913"/>
    </source>
</evidence>
<proteinExistence type="inferred from homology"/>
<feature type="active site" description="Proton donor" evidence="11">
    <location>
        <position position="364"/>
    </location>
</feature>
<evidence type="ECO:0000256" key="8">
    <source>
        <dbReference type="ARBA" id="ARBA00023295"/>
    </source>
</evidence>